<name>A0A1H1U2F6_MUCMA</name>
<dbReference type="AlphaFoldDB" id="A0A1H1U2F6"/>
<evidence type="ECO:0008006" key="3">
    <source>
        <dbReference type="Google" id="ProtNLM"/>
    </source>
</evidence>
<dbReference type="STRING" id="652787.SAMN05216490_1576"/>
<keyword evidence="2" id="KW-1185">Reference proteome</keyword>
<evidence type="ECO:0000313" key="1">
    <source>
        <dbReference type="EMBL" id="SDS66672.1"/>
    </source>
</evidence>
<proteinExistence type="predicted"/>
<evidence type="ECO:0000313" key="2">
    <source>
        <dbReference type="Proteomes" id="UP000199679"/>
    </source>
</evidence>
<sequence length="210" mass="24117">MKKIQYARNVLVLLIFFTFQYAFIYAQTNMSKEPMVNAKITSTGELDITPSATSSKNDFDFLVGKWAMVNKRLKMRLNHCTEWIPFEATGDYNTILNGIGNIDIYKSAFNPVSNKPYEGITIRLFNPQTKLWSLYWADSNYGTMDPPVVGSFEGNVGKFYCKDVFNGKPILVMFKWVKTDKDNYLWSQAFSPDNGVTWETNSTSVAHRFK</sequence>
<accession>A0A1H1U2F6</accession>
<gene>
    <name evidence="1" type="ORF">SAMN05216490_1576</name>
</gene>
<protein>
    <recommendedName>
        <fullName evidence="3">DUF1579 domain-containing protein</fullName>
    </recommendedName>
</protein>
<reference evidence="1 2" key="1">
    <citation type="submission" date="2016-10" db="EMBL/GenBank/DDBJ databases">
        <authorList>
            <person name="de Groot N.N."/>
        </authorList>
    </citation>
    <scope>NUCLEOTIDE SEQUENCE [LARGE SCALE GENOMIC DNA]</scope>
    <source>
        <strain evidence="1 2">MP1X4</strain>
    </source>
</reference>
<dbReference type="EMBL" id="LT629740">
    <property type="protein sequence ID" value="SDS66672.1"/>
    <property type="molecule type" value="Genomic_DNA"/>
</dbReference>
<organism evidence="1 2">
    <name type="scientific">Mucilaginibacter mallensis</name>
    <dbReference type="NCBI Taxonomy" id="652787"/>
    <lineage>
        <taxon>Bacteria</taxon>
        <taxon>Pseudomonadati</taxon>
        <taxon>Bacteroidota</taxon>
        <taxon>Sphingobacteriia</taxon>
        <taxon>Sphingobacteriales</taxon>
        <taxon>Sphingobacteriaceae</taxon>
        <taxon>Mucilaginibacter</taxon>
    </lineage>
</organism>
<dbReference type="Proteomes" id="UP000199679">
    <property type="component" value="Chromosome I"/>
</dbReference>